<keyword evidence="4 7" id="KW-1133">Transmembrane helix</keyword>
<evidence type="ECO:0000256" key="4">
    <source>
        <dbReference type="ARBA" id="ARBA00022989"/>
    </source>
</evidence>
<dbReference type="Proteomes" id="UP000005239">
    <property type="component" value="Unassembled WGS sequence"/>
</dbReference>
<comment type="subcellular location">
    <subcellularLocation>
        <location evidence="1">Membrane</location>
        <topology evidence="1">Multi-pass membrane protein</topology>
    </subcellularLocation>
</comment>
<dbReference type="Gene3D" id="1.25.40.990">
    <property type="match status" value="1"/>
</dbReference>
<dbReference type="GO" id="GO:0005634">
    <property type="term" value="C:nucleus"/>
    <property type="evidence" value="ECO:0000318"/>
    <property type="project" value="GO_Central"/>
</dbReference>
<feature type="compositionally biased region" description="Basic and acidic residues" evidence="6">
    <location>
        <begin position="423"/>
        <end position="441"/>
    </location>
</feature>
<reference evidence="9" key="1">
    <citation type="journal article" date="2008" name="Nat. Genet.">
        <title>The Pristionchus pacificus genome provides a unique perspective on nematode lifestyle and parasitism.</title>
        <authorList>
            <person name="Dieterich C."/>
            <person name="Clifton S.W."/>
            <person name="Schuster L.N."/>
            <person name="Chinwalla A."/>
            <person name="Delehaunty K."/>
            <person name="Dinkelacker I."/>
            <person name="Fulton L."/>
            <person name="Fulton R."/>
            <person name="Godfrey J."/>
            <person name="Minx P."/>
            <person name="Mitreva M."/>
            <person name="Roeseler W."/>
            <person name="Tian H."/>
            <person name="Witte H."/>
            <person name="Yang S.P."/>
            <person name="Wilson R.K."/>
            <person name="Sommer R.J."/>
        </authorList>
    </citation>
    <scope>NUCLEOTIDE SEQUENCE [LARGE SCALE GENOMIC DNA]</scope>
    <source>
        <strain evidence="9">PS312</strain>
    </source>
</reference>
<accession>A0A8R1U2M4</accession>
<dbReference type="InterPro" id="IPR007248">
    <property type="entry name" value="Mpv17_PMP22"/>
</dbReference>
<dbReference type="InterPro" id="IPR001507">
    <property type="entry name" value="ZP_dom"/>
</dbReference>
<name>A0A2A6CI25_PRIPA</name>
<reference evidence="8" key="2">
    <citation type="submission" date="2022-06" db="UniProtKB">
        <authorList>
            <consortium name="EnsemblMetazoa"/>
        </authorList>
    </citation>
    <scope>IDENTIFICATION</scope>
    <source>
        <strain evidence="8">PS312</strain>
    </source>
</reference>
<evidence type="ECO:0000256" key="6">
    <source>
        <dbReference type="SAM" id="MobiDB-lite"/>
    </source>
</evidence>
<feature type="region of interest" description="Disordered" evidence="6">
    <location>
        <begin position="419"/>
        <end position="443"/>
    </location>
</feature>
<feature type="compositionally biased region" description="Basic and acidic residues" evidence="6">
    <location>
        <begin position="349"/>
        <end position="363"/>
    </location>
</feature>
<keyword evidence="3 7" id="KW-0812">Transmembrane</keyword>
<sequence>MQRLNCFFFIVLLTPSTRSPLDRTQMRIFFKMRKFIATAYSPRYLLFTNVFTTTTLLGTADVIQQFLESRMLPGTLWMRIGQKVFWDTLATPFFSAVVIIGVGILEGNGVAKSVREYWQKLYCILLLDCSLWPPFQVVNFRYIPAKFRVIACNCVTLLFDPSSIPIPSAPPNPSGSSSDQQSAWANAAAALQRVAPPPAPPPPPPSAAATPFPWLMQQYSNGLAAANDAYTFAKRLRSLATFLIVSYMERSLAAAPAADHEKVMGYLEARLRPMLQSGSFKFINWDKEPLPHTKNYELNKQWTPAAKNLPKANPLASPEKKPQWAPPPKGTENRRRRRASSSSPSESGRSSEKRGWYEDREARSPSIEITGETKVGVRAGGGAGSGAMITVENGAMFRLASSVELARVRDKHRLQFLSKKEKKQLLQREKAEKKKEKANNKKEKKKLHFDYVDPHEVSRKQDRMRRFAQDVIVAAPAVPYRPSRNHIVIGTSNEIEKKYFRLTAAPDPATVRPLHVLRDSLALMKNKYKQNAEYRYMCDQFRSIRQDLTVQRIRNSFTVEVYEIHARIALENKDREEFNKCQSQLKVLYEEVEDCVNASEFTAYRLLYSMAMCNSTDVTTILRSLTPAMKETECVAYALRVRNKLTMGDQVGFFKLYESKAPLMCAYLLDMFVERERIAALNVFIKAYRPSLPVSLVAKWMAMDEDEFVEWMKEKKFAILPVGGELDCKTLSALLVASAAAKTLDNQLIGTPEVVCGPDELRIKGITEDVFEGQIFIKRRRRVSGCAVVYDYSANSTTPELAIKLDRISTCGIEMKRNNEDKSLEIATIVAIAFHPQLMTSGDRSFAVHCVYTQQQMTVATNVDFISDITPSAVVGGTAMPPSLSLSITSQDGSSLADVKLGAPLMLVWTLEQRPSPLFGLRVLGCNAMTSGGEGMRVIDNSCSIVDQQLVSDVRYSEDATRAFADLRAFKFPDSDEIIFQCAVRPCLIKFDHLQLDGSSAGGADELCSPSPDCALLFPSSSSSSPLNRTRRMSDLDSLHPSAHILDTRLTLADEYGSLRRSQGPSFSALRMAPQDRCLSSAFAYSVILGCSIIILISIIAITVLRRKERS</sequence>
<feature type="transmembrane region" description="Helical" evidence="7">
    <location>
        <begin position="1082"/>
        <end position="1105"/>
    </location>
</feature>
<dbReference type="SMART" id="SM00241">
    <property type="entry name" value="ZP"/>
    <property type="match status" value="1"/>
</dbReference>
<keyword evidence="5 7" id="KW-0472">Membrane</keyword>
<dbReference type="PANTHER" id="PTHR12436">
    <property type="entry name" value="80 KDA MCM3-ASSOCIATED PROTEIN"/>
    <property type="match status" value="1"/>
</dbReference>
<comment type="similarity">
    <text evidence="2">Belongs to the peroxisomal membrane protein PXMP2/4 family.</text>
</comment>
<evidence type="ECO:0000256" key="3">
    <source>
        <dbReference type="ARBA" id="ARBA00022692"/>
    </source>
</evidence>
<evidence type="ECO:0000256" key="2">
    <source>
        <dbReference type="ARBA" id="ARBA00006824"/>
    </source>
</evidence>
<evidence type="ECO:0000256" key="7">
    <source>
        <dbReference type="SAM" id="Phobius"/>
    </source>
</evidence>
<evidence type="ECO:0000313" key="8">
    <source>
        <dbReference type="EnsemblMetazoa" id="PPA01811.1"/>
    </source>
</evidence>
<protein>
    <submittedName>
        <fullName evidence="8">Cutl-25</fullName>
    </submittedName>
</protein>
<dbReference type="PROSITE" id="PS51034">
    <property type="entry name" value="ZP_2"/>
    <property type="match status" value="1"/>
</dbReference>
<evidence type="ECO:0000256" key="5">
    <source>
        <dbReference type="ARBA" id="ARBA00023136"/>
    </source>
</evidence>
<dbReference type="AlphaFoldDB" id="A0A2A6CI25"/>
<dbReference type="PANTHER" id="PTHR12436:SF4">
    <property type="entry name" value="LEUKOCYTE RECEPTOR CLUSTER MEMBER 8"/>
    <property type="match status" value="1"/>
</dbReference>
<dbReference type="FunFam" id="1.25.40.990:FF:000017">
    <property type="entry name" value="SAC3/GANP/Nin1/mts3/eIF-3 p25 family-domain-containing protein"/>
    <property type="match status" value="1"/>
</dbReference>
<dbReference type="Pfam" id="PF04117">
    <property type="entry name" value="Mpv17_PMP22"/>
    <property type="match status" value="1"/>
</dbReference>
<gene>
    <name evidence="8" type="primary">WBGene00091365</name>
</gene>
<proteinExistence type="inferred from homology"/>
<accession>A0A2A6CI25</accession>
<dbReference type="EnsemblMetazoa" id="PPA01811.1">
    <property type="protein sequence ID" value="PPA01811.1"/>
    <property type="gene ID" value="WBGene00091365"/>
</dbReference>
<dbReference type="InterPro" id="IPR056953">
    <property type="entry name" value="CUT_N"/>
</dbReference>
<evidence type="ECO:0000256" key="1">
    <source>
        <dbReference type="ARBA" id="ARBA00004141"/>
    </source>
</evidence>
<evidence type="ECO:0000313" key="9">
    <source>
        <dbReference type="Proteomes" id="UP000005239"/>
    </source>
</evidence>
<dbReference type="InterPro" id="IPR045107">
    <property type="entry name" value="SAC3/GANP/THP3"/>
</dbReference>
<dbReference type="Pfam" id="PF03399">
    <property type="entry name" value="SAC3_GANP"/>
    <property type="match status" value="1"/>
</dbReference>
<organism evidence="8 9">
    <name type="scientific">Pristionchus pacificus</name>
    <name type="common">Parasitic nematode worm</name>
    <dbReference type="NCBI Taxonomy" id="54126"/>
    <lineage>
        <taxon>Eukaryota</taxon>
        <taxon>Metazoa</taxon>
        <taxon>Ecdysozoa</taxon>
        <taxon>Nematoda</taxon>
        <taxon>Chromadorea</taxon>
        <taxon>Rhabditida</taxon>
        <taxon>Rhabditina</taxon>
        <taxon>Diplogasteromorpha</taxon>
        <taxon>Diplogasteroidea</taxon>
        <taxon>Neodiplogasteridae</taxon>
        <taxon>Pristionchus</taxon>
    </lineage>
</organism>
<dbReference type="GO" id="GO:0016020">
    <property type="term" value="C:membrane"/>
    <property type="evidence" value="ECO:0007669"/>
    <property type="project" value="UniProtKB-SubCell"/>
</dbReference>
<dbReference type="InterPro" id="IPR005062">
    <property type="entry name" value="SAC3/GANP/THP3_conserved"/>
</dbReference>
<feature type="region of interest" description="Disordered" evidence="6">
    <location>
        <begin position="308"/>
        <end position="381"/>
    </location>
</feature>
<dbReference type="Pfam" id="PF25057">
    <property type="entry name" value="CUT_N"/>
    <property type="match status" value="1"/>
</dbReference>
<keyword evidence="9" id="KW-1185">Reference proteome</keyword>